<keyword evidence="2" id="KW-1185">Reference proteome</keyword>
<name>A0A0V0UAH5_9BILA</name>
<dbReference type="AlphaFoldDB" id="A0A0V0UAH5"/>
<proteinExistence type="predicted"/>
<accession>A0A0V0UAH5</accession>
<protein>
    <submittedName>
        <fullName evidence="1">Uncharacterized protein</fullName>
    </submittedName>
</protein>
<evidence type="ECO:0000313" key="1">
    <source>
        <dbReference type="EMBL" id="KRX48187.1"/>
    </source>
</evidence>
<gene>
    <name evidence="1" type="ORF">T05_6202</name>
</gene>
<comment type="caution">
    <text evidence="1">The sequence shown here is derived from an EMBL/GenBank/DDBJ whole genome shotgun (WGS) entry which is preliminary data.</text>
</comment>
<sequence>MELDRENLPPDEGKVNVFPNKPLDRWNCARSTTWTVTKVTAFYWLKKENKLEKKLGNHGCIGDAFIHLRKVVRRLRV</sequence>
<evidence type="ECO:0000313" key="2">
    <source>
        <dbReference type="Proteomes" id="UP000055048"/>
    </source>
</evidence>
<dbReference type="Proteomes" id="UP000055048">
    <property type="component" value="Unassembled WGS sequence"/>
</dbReference>
<organism evidence="1 2">
    <name type="scientific">Trichinella murrelli</name>
    <dbReference type="NCBI Taxonomy" id="144512"/>
    <lineage>
        <taxon>Eukaryota</taxon>
        <taxon>Metazoa</taxon>
        <taxon>Ecdysozoa</taxon>
        <taxon>Nematoda</taxon>
        <taxon>Enoplea</taxon>
        <taxon>Dorylaimia</taxon>
        <taxon>Trichinellida</taxon>
        <taxon>Trichinellidae</taxon>
        <taxon>Trichinella</taxon>
    </lineage>
</organism>
<dbReference type="EMBL" id="JYDJ01000032">
    <property type="protein sequence ID" value="KRX48187.1"/>
    <property type="molecule type" value="Genomic_DNA"/>
</dbReference>
<reference evidence="1 2" key="1">
    <citation type="submission" date="2015-01" db="EMBL/GenBank/DDBJ databases">
        <title>Evolution of Trichinella species and genotypes.</title>
        <authorList>
            <person name="Korhonen P.K."/>
            <person name="Edoardo P."/>
            <person name="Giuseppe L.R."/>
            <person name="Gasser R.B."/>
        </authorList>
    </citation>
    <scope>NUCLEOTIDE SEQUENCE [LARGE SCALE GENOMIC DNA]</scope>
    <source>
        <strain evidence="1">ISS417</strain>
    </source>
</reference>